<dbReference type="SUPFAM" id="SSF88659">
    <property type="entry name" value="Sigma3 and sigma4 domains of RNA polymerase sigma factors"/>
    <property type="match status" value="1"/>
</dbReference>
<dbReference type="InterPro" id="IPR039425">
    <property type="entry name" value="RNA_pol_sigma-70-like"/>
</dbReference>
<dbReference type="InterPro" id="IPR013249">
    <property type="entry name" value="RNA_pol_sigma70_r4_t2"/>
</dbReference>
<comment type="similarity">
    <text evidence="1">Belongs to the sigma-70 factor family. ECF subfamily.</text>
</comment>
<keyword evidence="4" id="KW-0804">Transcription</keyword>
<dbReference type="InterPro" id="IPR014284">
    <property type="entry name" value="RNA_pol_sigma-70_dom"/>
</dbReference>
<dbReference type="NCBIfam" id="TIGR02937">
    <property type="entry name" value="sigma70-ECF"/>
    <property type="match status" value="1"/>
</dbReference>
<dbReference type="InterPro" id="IPR007627">
    <property type="entry name" value="RNA_pol_sigma70_r2"/>
</dbReference>
<dbReference type="Gene3D" id="1.10.1740.10">
    <property type="match status" value="1"/>
</dbReference>
<dbReference type="EMBL" id="JWJH01000010">
    <property type="protein sequence ID" value="KJF67497.1"/>
    <property type="molecule type" value="Genomic_DNA"/>
</dbReference>
<evidence type="ECO:0000259" key="6">
    <source>
        <dbReference type="Pfam" id="PF08281"/>
    </source>
</evidence>
<dbReference type="Proteomes" id="UP000052068">
    <property type="component" value="Unassembled WGS sequence"/>
</dbReference>
<evidence type="ECO:0000256" key="3">
    <source>
        <dbReference type="ARBA" id="ARBA00023082"/>
    </source>
</evidence>
<dbReference type="InterPro" id="IPR036388">
    <property type="entry name" value="WH-like_DNA-bd_sf"/>
</dbReference>
<name>A0ABR5CRL6_9HYPH</name>
<dbReference type="InterPro" id="IPR013324">
    <property type="entry name" value="RNA_pol_sigma_r3/r4-like"/>
</dbReference>
<reference evidence="7 8" key="1">
    <citation type="submission" date="2015-03" db="EMBL/GenBank/DDBJ databases">
        <title>Draft Genome Sequences of Agrobacterium nepotum Strain 39/7T (= CFBP 7436T = LMG 26435T) and Agrobacterium sp. Strain KFB 330 (= CFBP 8308 = LMG 28674).</title>
        <authorList>
            <person name="Kuzmanovic N."/>
            <person name="Pulawska J."/>
            <person name="Obradovic A."/>
        </authorList>
    </citation>
    <scope>NUCLEOTIDE SEQUENCE [LARGE SCALE GENOMIC DNA]</scope>
    <source>
        <strain evidence="7 8">39/7</strain>
    </source>
</reference>
<gene>
    <name evidence="7" type="ORF">RS75_12030</name>
</gene>
<keyword evidence="3" id="KW-0731">Sigma factor</keyword>
<keyword evidence="2" id="KW-0805">Transcription regulation</keyword>
<dbReference type="Pfam" id="PF08281">
    <property type="entry name" value="Sigma70_r4_2"/>
    <property type="match status" value="1"/>
</dbReference>
<comment type="caution">
    <text evidence="7">The sequence shown here is derived from an EMBL/GenBank/DDBJ whole genome shotgun (WGS) entry which is preliminary data.</text>
</comment>
<feature type="domain" description="RNA polymerase sigma factor 70 region 4 type 2" evidence="6">
    <location>
        <begin position="109"/>
        <end position="157"/>
    </location>
</feature>
<dbReference type="RefSeq" id="WP_045020688.1">
    <property type="nucleotide sequence ID" value="NZ_JWJH01000010.1"/>
</dbReference>
<dbReference type="InterPro" id="IPR013325">
    <property type="entry name" value="RNA_pol_sigma_r2"/>
</dbReference>
<evidence type="ECO:0000256" key="1">
    <source>
        <dbReference type="ARBA" id="ARBA00010641"/>
    </source>
</evidence>
<evidence type="ECO:0000256" key="2">
    <source>
        <dbReference type="ARBA" id="ARBA00023015"/>
    </source>
</evidence>
<sequence length="163" mass="18524">MSVKTEKITALYVAEHDRLERQICRRVGCRATACDLVHDIFLRLWERAMDRRGDEAAYLSRCARNAAVDHMRSERSRREFFAGMLPEQYAPDPISPHEIVSARQQIRGIDNALAALPKRTRHIFLLNRIHGKSFSEIAVAMGISQRAVAKHMARAVAVCVETV</sequence>
<feature type="domain" description="RNA polymerase sigma-70 region 2" evidence="5">
    <location>
        <begin position="11"/>
        <end position="76"/>
    </location>
</feature>
<evidence type="ECO:0000313" key="8">
    <source>
        <dbReference type="Proteomes" id="UP000052068"/>
    </source>
</evidence>
<protein>
    <submittedName>
        <fullName evidence="7">RNA polymerase sigma 70</fullName>
    </submittedName>
</protein>
<organism evidence="7 8">
    <name type="scientific">Rhizobium nepotum 39/7</name>
    <dbReference type="NCBI Taxonomy" id="1368418"/>
    <lineage>
        <taxon>Bacteria</taxon>
        <taxon>Pseudomonadati</taxon>
        <taxon>Pseudomonadota</taxon>
        <taxon>Alphaproteobacteria</taxon>
        <taxon>Hyphomicrobiales</taxon>
        <taxon>Rhizobiaceae</taxon>
        <taxon>Rhizobium/Agrobacterium group</taxon>
        <taxon>Rhizobium</taxon>
    </lineage>
</organism>
<proteinExistence type="inferred from homology"/>
<evidence type="ECO:0000259" key="5">
    <source>
        <dbReference type="Pfam" id="PF04542"/>
    </source>
</evidence>
<evidence type="ECO:0000313" key="7">
    <source>
        <dbReference type="EMBL" id="KJF67497.1"/>
    </source>
</evidence>
<evidence type="ECO:0000256" key="4">
    <source>
        <dbReference type="ARBA" id="ARBA00023163"/>
    </source>
</evidence>
<accession>A0ABR5CRL6</accession>
<dbReference type="PANTHER" id="PTHR43133">
    <property type="entry name" value="RNA POLYMERASE ECF-TYPE SIGMA FACTO"/>
    <property type="match status" value="1"/>
</dbReference>
<keyword evidence="8" id="KW-1185">Reference proteome</keyword>
<dbReference type="PANTHER" id="PTHR43133:SF63">
    <property type="entry name" value="RNA POLYMERASE SIGMA FACTOR FECI-RELATED"/>
    <property type="match status" value="1"/>
</dbReference>
<dbReference type="SUPFAM" id="SSF88946">
    <property type="entry name" value="Sigma2 domain of RNA polymerase sigma factors"/>
    <property type="match status" value="1"/>
</dbReference>
<dbReference type="Gene3D" id="1.10.10.10">
    <property type="entry name" value="Winged helix-like DNA-binding domain superfamily/Winged helix DNA-binding domain"/>
    <property type="match status" value="1"/>
</dbReference>
<dbReference type="Pfam" id="PF04542">
    <property type="entry name" value="Sigma70_r2"/>
    <property type="match status" value="1"/>
</dbReference>